<dbReference type="Pfam" id="PF00102">
    <property type="entry name" value="Y_phosphatase"/>
    <property type="match status" value="1"/>
</dbReference>
<accession>A0AAG5D6H2</accession>
<feature type="compositionally biased region" description="Polar residues" evidence="8">
    <location>
        <begin position="577"/>
        <end position="586"/>
    </location>
</feature>
<dbReference type="InterPro" id="IPR000387">
    <property type="entry name" value="Tyr_Pase_dom"/>
</dbReference>
<evidence type="ECO:0000256" key="6">
    <source>
        <dbReference type="ARBA" id="ARBA00022912"/>
    </source>
</evidence>
<evidence type="ECO:0000256" key="1">
    <source>
        <dbReference type="ARBA" id="ARBA00004308"/>
    </source>
</evidence>
<dbReference type="SUPFAM" id="SSF52799">
    <property type="entry name" value="(Phosphotyrosine protein) phosphatases II"/>
    <property type="match status" value="1"/>
</dbReference>
<dbReference type="GO" id="GO:0048666">
    <property type="term" value="P:neuron development"/>
    <property type="evidence" value="ECO:0007669"/>
    <property type="project" value="UniProtKB-ARBA"/>
</dbReference>
<keyword evidence="13" id="KW-1185">Reference proteome</keyword>
<evidence type="ECO:0000256" key="8">
    <source>
        <dbReference type="SAM" id="MobiDB-lite"/>
    </source>
</evidence>
<dbReference type="InterPro" id="IPR003595">
    <property type="entry name" value="Tyr_Pase_cat"/>
</dbReference>
<dbReference type="SMART" id="SM00404">
    <property type="entry name" value="PTPc_motif"/>
    <property type="match status" value="1"/>
</dbReference>
<feature type="compositionally biased region" description="Basic and acidic residues" evidence="8">
    <location>
        <begin position="641"/>
        <end position="650"/>
    </location>
</feature>
<dbReference type="PANTHER" id="PTHR46047:SF3">
    <property type="entry name" value="TYROSINE-PROTEIN PHOSPHATASE NON-RECEPTOR TYPE 61F"/>
    <property type="match status" value="1"/>
</dbReference>
<dbReference type="Gene3D" id="3.90.190.10">
    <property type="entry name" value="Protein tyrosine phosphatase superfamily"/>
    <property type="match status" value="1"/>
</dbReference>
<evidence type="ECO:0000256" key="2">
    <source>
        <dbReference type="ARBA" id="ARBA00009701"/>
    </source>
</evidence>
<feature type="region of interest" description="Disordered" evidence="8">
    <location>
        <begin position="390"/>
        <end position="664"/>
    </location>
</feature>
<feature type="compositionally biased region" description="Low complexity" evidence="8">
    <location>
        <begin position="465"/>
        <end position="476"/>
    </location>
</feature>
<keyword evidence="6" id="KW-0904">Protein phosphatase</keyword>
<comment type="subcellular location">
    <subcellularLocation>
        <location evidence="1">Endomembrane system</location>
    </subcellularLocation>
</comment>
<evidence type="ECO:0000256" key="4">
    <source>
        <dbReference type="ARBA" id="ARBA00022553"/>
    </source>
</evidence>
<dbReference type="PROSITE" id="PS00383">
    <property type="entry name" value="TYR_PHOSPHATASE_1"/>
    <property type="match status" value="1"/>
</dbReference>
<feature type="compositionally biased region" description="Basic residues" evidence="8">
    <location>
        <begin position="400"/>
        <end position="420"/>
    </location>
</feature>
<dbReference type="InterPro" id="IPR016130">
    <property type="entry name" value="Tyr_Pase_AS"/>
</dbReference>
<name>A0AAG5D6H2_ANOAO</name>
<dbReference type="PROSITE" id="PS50055">
    <property type="entry name" value="TYR_PHOSPHATASE_PTP"/>
    <property type="match status" value="1"/>
</dbReference>
<dbReference type="PRINTS" id="PR00700">
    <property type="entry name" value="PRTYPHPHTASE"/>
</dbReference>
<evidence type="ECO:0000256" key="9">
    <source>
        <dbReference type="SAM" id="Phobius"/>
    </source>
</evidence>
<feature type="compositionally biased region" description="Low complexity" evidence="8">
    <location>
        <begin position="528"/>
        <end position="576"/>
    </location>
</feature>
<dbReference type="SMART" id="SM00194">
    <property type="entry name" value="PTPc"/>
    <property type="match status" value="1"/>
</dbReference>
<dbReference type="GO" id="GO:0019901">
    <property type="term" value="F:protein kinase binding"/>
    <property type="evidence" value="ECO:0007669"/>
    <property type="project" value="TreeGrafter"/>
</dbReference>
<feature type="domain" description="Tyrosine-protein phosphatase" evidence="10">
    <location>
        <begin position="18"/>
        <end position="299"/>
    </location>
</feature>
<dbReference type="InterPro" id="IPR051985">
    <property type="entry name" value="NR_tyrosine_phosphatase"/>
</dbReference>
<keyword evidence="9" id="KW-1133">Transmembrane helix</keyword>
<dbReference type="PANTHER" id="PTHR46047">
    <property type="entry name" value="TYROSINE-PROTEIN PHOSPHATASE NON-RECEPTOR TYPE 61F"/>
    <property type="match status" value="1"/>
</dbReference>
<dbReference type="InterPro" id="IPR000242">
    <property type="entry name" value="PTP_cat"/>
</dbReference>
<evidence type="ECO:0000256" key="5">
    <source>
        <dbReference type="ARBA" id="ARBA00022801"/>
    </source>
</evidence>
<evidence type="ECO:0000256" key="7">
    <source>
        <dbReference type="ARBA" id="ARBA00023136"/>
    </source>
</evidence>
<dbReference type="CDD" id="cd14545">
    <property type="entry name" value="PTPc-N1_2"/>
    <property type="match status" value="1"/>
</dbReference>
<feature type="transmembrane region" description="Helical" evidence="9">
    <location>
        <begin position="670"/>
        <end position="690"/>
    </location>
</feature>
<dbReference type="InterPro" id="IPR029021">
    <property type="entry name" value="Prot-tyrosine_phosphatase-like"/>
</dbReference>
<keyword evidence="5" id="KW-0378">Hydrolase</keyword>
<dbReference type="AlphaFoldDB" id="A0AAG5D6H2"/>
<dbReference type="GO" id="GO:0070373">
    <property type="term" value="P:negative regulation of ERK1 and ERK2 cascade"/>
    <property type="evidence" value="ECO:0007669"/>
    <property type="project" value="TreeGrafter"/>
</dbReference>
<keyword evidence="7 9" id="KW-0472">Membrane</keyword>
<evidence type="ECO:0000259" key="11">
    <source>
        <dbReference type="PROSITE" id="PS50056"/>
    </source>
</evidence>
<comment type="similarity">
    <text evidence="2">Belongs to the protein-tyrosine phosphatase family. Non-receptor class 1 subfamily.</text>
</comment>
<dbReference type="EC" id="3.1.3.48" evidence="3"/>
<dbReference type="GO" id="GO:0004726">
    <property type="term" value="F:non-membrane spanning protein tyrosine phosphatase activity"/>
    <property type="evidence" value="ECO:0007669"/>
    <property type="project" value="TreeGrafter"/>
</dbReference>
<reference evidence="12" key="1">
    <citation type="submission" date="2024-04" db="UniProtKB">
        <authorList>
            <consortium name="EnsemblMetazoa"/>
        </authorList>
    </citation>
    <scope>IDENTIFICATION</scope>
    <source>
        <strain evidence="12">EBRO</strain>
    </source>
</reference>
<dbReference type="EnsemblMetazoa" id="ENSAATROPT007251">
    <property type="protein sequence ID" value="ENSAATROPP006485"/>
    <property type="gene ID" value="ENSAATROPG005909"/>
</dbReference>
<keyword evidence="4" id="KW-0597">Phosphoprotein</keyword>
<evidence type="ECO:0000313" key="12">
    <source>
        <dbReference type="EnsemblMetazoa" id="ENSAATROPP006485"/>
    </source>
</evidence>
<dbReference type="GO" id="GO:0009653">
    <property type="term" value="P:anatomical structure morphogenesis"/>
    <property type="evidence" value="ECO:0007669"/>
    <property type="project" value="UniProtKB-ARBA"/>
</dbReference>
<dbReference type="PROSITE" id="PS50056">
    <property type="entry name" value="TYR_PHOSPHATASE_2"/>
    <property type="match status" value="1"/>
</dbReference>
<dbReference type="GO" id="GO:0005634">
    <property type="term" value="C:nucleus"/>
    <property type="evidence" value="ECO:0007669"/>
    <property type="project" value="TreeGrafter"/>
</dbReference>
<feature type="compositionally biased region" description="Basic and acidic residues" evidence="8">
    <location>
        <begin position="502"/>
        <end position="519"/>
    </location>
</feature>
<dbReference type="GO" id="GO:0005737">
    <property type="term" value="C:cytoplasm"/>
    <property type="evidence" value="ECO:0007669"/>
    <property type="project" value="TreeGrafter"/>
</dbReference>
<feature type="compositionally biased region" description="Gly residues" evidence="8">
    <location>
        <begin position="445"/>
        <end position="464"/>
    </location>
</feature>
<sequence>MSSGNTTAEDGGGSGSSIEVEYNEIVSRSGWPRVYQDIRERSDRQAQAKDFTTNESKKMENRRLNRYRDVLPYDHSRVALKRGESDYINANLVKMERAGRKYILCQGPLPLTVGHFWLMVWEHDSRAILMLNKLIEQTTVKCHQYWPSKIGEKHRLELTGVNLSVVYLKCVEYKNFCRRTFRLTDTESGKSREVIQFHYMTWPDFGIPSSPVAFLQFLKEVRGSGTLDSDVGPPIIHCSAGIGRSGTFCLVDCCLVLIDKEGEDRVSVQDVLLELRQYRMGLIQTPDQLYFSYQAIIEGMKRMNNSSVDDFEELSVVSSSSQPASDHDTEENEDTPPPLPPPRTYSLTIGTKPLPLIPTSESVHEDFLLVNNGDRDKVNNLVNLEKSKQFESSVDDSNNHHHHTNNHRNRGSSNHNHHYHPYSNRPLPPVVREKPLCKVNESDSDGGGGGGGGGIGGGHHGGAGSYSNEASSGGSSSEEEELIEENDSDLNGEDEHDDDERDSDKLLVFDAVPSDHSDTVKSSLLDDSSTATSTTTTTTTTSSTTGGGSSATTATGGTCTGMSSASSSTTVSAIGSNYSTLESNRGGSEPKSSPAEAFNANSSLPPLPNGAVDDGEEMLSSPERELSPNASELRRRKRTERHTAMEEKIREIKRKQKEVESKGSPKKRRLFLFSIAAGVCFSVLCVYFYTKQM</sequence>
<evidence type="ECO:0000256" key="3">
    <source>
        <dbReference type="ARBA" id="ARBA00013064"/>
    </source>
</evidence>
<organism evidence="12 13">
    <name type="scientific">Anopheles atroparvus</name>
    <name type="common">European mosquito</name>
    <dbReference type="NCBI Taxonomy" id="41427"/>
    <lineage>
        <taxon>Eukaryota</taxon>
        <taxon>Metazoa</taxon>
        <taxon>Ecdysozoa</taxon>
        <taxon>Arthropoda</taxon>
        <taxon>Hexapoda</taxon>
        <taxon>Insecta</taxon>
        <taxon>Pterygota</taxon>
        <taxon>Neoptera</taxon>
        <taxon>Endopterygota</taxon>
        <taxon>Diptera</taxon>
        <taxon>Nematocera</taxon>
        <taxon>Culicoidea</taxon>
        <taxon>Culicidae</taxon>
        <taxon>Anophelinae</taxon>
        <taxon>Anopheles</taxon>
    </lineage>
</organism>
<feature type="compositionally biased region" description="Acidic residues" evidence="8">
    <location>
        <begin position="477"/>
        <end position="501"/>
    </location>
</feature>
<feature type="region of interest" description="Disordered" evidence="8">
    <location>
        <begin position="315"/>
        <end position="357"/>
    </location>
</feature>
<protein>
    <recommendedName>
        <fullName evidence="3">protein-tyrosine-phosphatase</fullName>
        <ecNumber evidence="3">3.1.3.48</ecNumber>
    </recommendedName>
</protein>
<dbReference type="Proteomes" id="UP000075880">
    <property type="component" value="Unassembled WGS sequence"/>
</dbReference>
<dbReference type="GO" id="GO:0046426">
    <property type="term" value="P:negative regulation of receptor signaling pathway via JAK-STAT"/>
    <property type="evidence" value="ECO:0007669"/>
    <property type="project" value="TreeGrafter"/>
</dbReference>
<feature type="domain" description="Tyrosine specific protein phosphatases" evidence="11">
    <location>
        <begin position="212"/>
        <end position="290"/>
    </location>
</feature>
<evidence type="ECO:0000313" key="13">
    <source>
        <dbReference type="Proteomes" id="UP000075880"/>
    </source>
</evidence>
<dbReference type="GO" id="GO:0012505">
    <property type="term" value="C:endomembrane system"/>
    <property type="evidence" value="ECO:0007669"/>
    <property type="project" value="UniProtKB-SubCell"/>
</dbReference>
<keyword evidence="9" id="KW-0812">Transmembrane</keyword>
<evidence type="ECO:0000259" key="10">
    <source>
        <dbReference type="PROSITE" id="PS50055"/>
    </source>
</evidence>
<proteinExistence type="inferred from homology"/>